<sequence length="201" mass="23252">MKTLHTNTATYYNTISITQVIMDASNYLTFWGQLQTEAGWVDCDFVANYDVLNQMLRHQAPQSDQLQMIIVEKLEDMRQRPDQIPEIIDLETILGGPLTFHKMTFQLSRPRVKQQGTWVEYTGERCYYIQQIMPLAAPAPTPKAAYTQQIDHAITLLSQRYALYLGYLEIEFDEVAAREEAGLQDDHKYTMAYCAWKQQAA</sequence>
<dbReference type="OrthoDB" id="648861at2"/>
<dbReference type="RefSeq" id="WP_089715494.1">
    <property type="nucleotide sequence ID" value="NZ_FMAR01000022.1"/>
</dbReference>
<evidence type="ECO:0000313" key="1">
    <source>
        <dbReference type="EMBL" id="SCC62898.1"/>
    </source>
</evidence>
<dbReference type="AlphaFoldDB" id="A0A1C4G3V7"/>
<keyword evidence="2" id="KW-1185">Reference proteome</keyword>
<protein>
    <submittedName>
        <fullName evidence="1">Uncharacterized protein</fullName>
    </submittedName>
</protein>
<name>A0A1C4G3V7_9BACT</name>
<dbReference type="EMBL" id="FMAR01000022">
    <property type="protein sequence ID" value="SCC62898.1"/>
    <property type="molecule type" value="Genomic_DNA"/>
</dbReference>
<organism evidence="1 2">
    <name type="scientific">Chitinophaga costaii</name>
    <dbReference type="NCBI Taxonomy" id="1335309"/>
    <lineage>
        <taxon>Bacteria</taxon>
        <taxon>Pseudomonadati</taxon>
        <taxon>Bacteroidota</taxon>
        <taxon>Chitinophagia</taxon>
        <taxon>Chitinophagales</taxon>
        <taxon>Chitinophagaceae</taxon>
        <taxon>Chitinophaga</taxon>
    </lineage>
</organism>
<accession>A0A1C4G3V7</accession>
<gene>
    <name evidence="1" type="ORF">GA0116948_1223</name>
</gene>
<evidence type="ECO:0000313" key="2">
    <source>
        <dbReference type="Proteomes" id="UP000242818"/>
    </source>
</evidence>
<reference evidence="1 2" key="1">
    <citation type="submission" date="2016-08" db="EMBL/GenBank/DDBJ databases">
        <authorList>
            <person name="Seilhamer J.J."/>
        </authorList>
    </citation>
    <scope>NUCLEOTIDE SEQUENCE [LARGE SCALE GENOMIC DNA]</scope>
    <source>
        <strain evidence="1 2">A37T2</strain>
    </source>
</reference>
<dbReference type="Proteomes" id="UP000242818">
    <property type="component" value="Unassembled WGS sequence"/>
</dbReference>
<proteinExistence type="predicted"/>